<sequence>MSLRCLITAGPTREFFDPVRYISNPSSGKMGFALAESAQRQGWVVDLVHGPVAIKPPAGVNAHAVVTCEEMYAVCGPLFSECDLLIMCAAVCDMRPKIRAEGKVKKGDLSMTVEFEPTRDILKTLSAARRPEQTLVGFAAETDDVENYARKKLEAKNLDWIVANSVAKGGAFESDTNKVSLIGRAGEHLSFGPDSKAAVADWIIEQIAKLP</sequence>
<dbReference type="InterPro" id="IPR007085">
    <property type="entry name" value="DNA/pantothenate-metab_flavo_C"/>
</dbReference>
<keyword evidence="3" id="KW-1185">Reference proteome</keyword>
<dbReference type="Gene3D" id="3.40.50.10300">
    <property type="entry name" value="CoaB-like"/>
    <property type="match status" value="1"/>
</dbReference>
<dbReference type="SUPFAM" id="SSF102645">
    <property type="entry name" value="CoaB-like"/>
    <property type="match status" value="1"/>
</dbReference>
<dbReference type="EMBL" id="CP136920">
    <property type="protein sequence ID" value="WOO43519.1"/>
    <property type="molecule type" value="Genomic_DNA"/>
</dbReference>
<organism evidence="2 3">
    <name type="scientific">Rubellicoccus peritrichatus</name>
    <dbReference type="NCBI Taxonomy" id="3080537"/>
    <lineage>
        <taxon>Bacteria</taxon>
        <taxon>Pseudomonadati</taxon>
        <taxon>Verrucomicrobiota</taxon>
        <taxon>Opitutia</taxon>
        <taxon>Puniceicoccales</taxon>
        <taxon>Cerasicoccaceae</taxon>
        <taxon>Rubellicoccus</taxon>
    </lineage>
</organism>
<reference evidence="2 3" key="1">
    <citation type="submission" date="2023-10" db="EMBL/GenBank/DDBJ databases">
        <title>Rubellicoccus peritrichatus gen. nov., sp. nov., isolated from an algae of coral reef tank.</title>
        <authorList>
            <person name="Luo J."/>
        </authorList>
    </citation>
    <scope>NUCLEOTIDE SEQUENCE [LARGE SCALE GENOMIC DNA]</scope>
    <source>
        <strain evidence="2 3">CR14</strain>
    </source>
</reference>
<accession>A0AAQ3LJS3</accession>
<dbReference type="KEGG" id="puo:RZN69_10510"/>
<dbReference type="GO" id="GO:0003824">
    <property type="term" value="F:catalytic activity"/>
    <property type="evidence" value="ECO:0007669"/>
    <property type="project" value="UniProtKB-ARBA"/>
</dbReference>
<gene>
    <name evidence="2" type="ORF">RZN69_10510</name>
</gene>
<dbReference type="GO" id="GO:0015937">
    <property type="term" value="P:coenzyme A biosynthetic process"/>
    <property type="evidence" value="ECO:0007669"/>
    <property type="project" value="UniProtKB-ARBA"/>
</dbReference>
<dbReference type="Pfam" id="PF04127">
    <property type="entry name" value="DFP"/>
    <property type="match status" value="1"/>
</dbReference>
<dbReference type="InterPro" id="IPR035929">
    <property type="entry name" value="CoaB-like_sf"/>
</dbReference>
<evidence type="ECO:0000313" key="3">
    <source>
        <dbReference type="Proteomes" id="UP001304300"/>
    </source>
</evidence>
<dbReference type="Proteomes" id="UP001304300">
    <property type="component" value="Chromosome"/>
</dbReference>
<dbReference type="AlphaFoldDB" id="A0AAQ3LJS3"/>
<proteinExistence type="predicted"/>
<name>A0AAQ3LJS3_9BACT</name>
<feature type="domain" description="DNA/pantothenate metabolism flavoprotein C-terminal" evidence="1">
    <location>
        <begin position="4"/>
        <end position="209"/>
    </location>
</feature>
<evidence type="ECO:0000313" key="2">
    <source>
        <dbReference type="EMBL" id="WOO43519.1"/>
    </source>
</evidence>
<evidence type="ECO:0000259" key="1">
    <source>
        <dbReference type="Pfam" id="PF04127"/>
    </source>
</evidence>
<protein>
    <submittedName>
        <fullName evidence="2">Phosphopantothenoylcysteine decarboxylase</fullName>
    </submittedName>
</protein>
<dbReference type="RefSeq" id="WP_317836076.1">
    <property type="nucleotide sequence ID" value="NZ_CP136920.1"/>
</dbReference>